<name>F4QAG6_CACFS</name>
<protein>
    <submittedName>
        <fullName evidence="2">Uncharacterized protein</fullName>
    </submittedName>
</protein>
<sequence length="55" mass="6581">MSLGYKKNDLDHLFSKNDHTLELKHYPPLKSILSPPHHSQQQPQQQYIRMNEQKI</sequence>
<dbReference type="EMBL" id="GL883026">
    <property type="protein sequence ID" value="EGG15685.1"/>
    <property type="molecule type" value="Genomic_DNA"/>
</dbReference>
<evidence type="ECO:0000256" key="1">
    <source>
        <dbReference type="SAM" id="MobiDB-lite"/>
    </source>
</evidence>
<proteinExistence type="predicted"/>
<feature type="region of interest" description="Disordered" evidence="1">
    <location>
        <begin position="28"/>
        <end position="55"/>
    </location>
</feature>
<reference evidence="3" key="1">
    <citation type="journal article" date="2011" name="Genome Res.">
        <title>Phylogeny-wide analysis of social amoeba genomes highlights ancient origins for complex intercellular communication.</title>
        <authorList>
            <person name="Heidel A.J."/>
            <person name="Lawal H.M."/>
            <person name="Felder M."/>
            <person name="Schilde C."/>
            <person name="Helps N.R."/>
            <person name="Tunggal B."/>
            <person name="Rivero F."/>
            <person name="John U."/>
            <person name="Schleicher M."/>
            <person name="Eichinger L."/>
            <person name="Platzer M."/>
            <person name="Noegel A.A."/>
            <person name="Schaap P."/>
            <person name="Gloeckner G."/>
        </authorList>
    </citation>
    <scope>NUCLEOTIDE SEQUENCE [LARGE SCALE GENOMIC DNA]</scope>
    <source>
        <strain evidence="3">SH3</strain>
    </source>
</reference>
<dbReference type="KEGG" id="dfa:DFA_10527"/>
<dbReference type="OrthoDB" id="288590at2759"/>
<dbReference type="RefSeq" id="XP_004354427.1">
    <property type="nucleotide sequence ID" value="XM_004354375.1"/>
</dbReference>
<gene>
    <name evidence="2" type="ORF">DFA_10527</name>
</gene>
<feature type="compositionally biased region" description="Low complexity" evidence="1">
    <location>
        <begin position="34"/>
        <end position="46"/>
    </location>
</feature>
<accession>F4QAG6</accession>
<evidence type="ECO:0000313" key="3">
    <source>
        <dbReference type="Proteomes" id="UP000007797"/>
    </source>
</evidence>
<organism evidence="2 3">
    <name type="scientific">Cavenderia fasciculata</name>
    <name type="common">Slime mold</name>
    <name type="synonym">Dictyostelium fasciculatum</name>
    <dbReference type="NCBI Taxonomy" id="261658"/>
    <lineage>
        <taxon>Eukaryota</taxon>
        <taxon>Amoebozoa</taxon>
        <taxon>Evosea</taxon>
        <taxon>Eumycetozoa</taxon>
        <taxon>Dictyostelia</taxon>
        <taxon>Acytosteliales</taxon>
        <taxon>Cavenderiaceae</taxon>
        <taxon>Cavenderia</taxon>
    </lineage>
</organism>
<dbReference type="GeneID" id="14867505"/>
<keyword evidence="3" id="KW-1185">Reference proteome</keyword>
<dbReference type="AlphaFoldDB" id="F4QAG6"/>
<evidence type="ECO:0000313" key="2">
    <source>
        <dbReference type="EMBL" id="EGG15685.1"/>
    </source>
</evidence>
<dbReference type="Proteomes" id="UP000007797">
    <property type="component" value="Unassembled WGS sequence"/>
</dbReference>